<dbReference type="EMBL" id="LN850140">
    <property type="protein sequence ID" value="CRL09143.1"/>
    <property type="molecule type" value="Genomic_DNA"/>
</dbReference>
<evidence type="ECO:0000256" key="1">
    <source>
        <dbReference type="SAM" id="MobiDB-lite"/>
    </source>
</evidence>
<reference evidence="2" key="1">
    <citation type="journal article" date="2015" name="Front. Bioeng. Biotechnol.">
        <title>Functional Screening of Hydrolytic Activities Reveals an Extremely Thermostable Cellulase from a Deep-Sea Archaeon.</title>
        <authorList>
            <person name="Leis B."/>
            <person name="Heinze S."/>
            <person name="Angelov A."/>
            <person name="Pham V.T."/>
            <person name="Thurmer A."/>
            <person name="Jebbar M."/>
            <person name="Golyshin P.N."/>
            <person name="Streit W.R."/>
            <person name="Daniel R."/>
            <person name="Liebl W."/>
        </authorList>
    </citation>
    <scope>NUCLEOTIDE SEQUENCE</scope>
</reference>
<evidence type="ECO:0000313" key="2">
    <source>
        <dbReference type="EMBL" id="CRL09143.1"/>
    </source>
</evidence>
<dbReference type="AlphaFoldDB" id="A0A0F7YX31"/>
<name>A0A0F7YX31_UNKP</name>
<proteinExistence type="predicted"/>
<feature type="region of interest" description="Disordered" evidence="1">
    <location>
        <begin position="11"/>
        <end position="37"/>
    </location>
</feature>
<protein>
    <submittedName>
        <fullName evidence="2">Uncharacterized protein</fullName>
    </submittedName>
</protein>
<gene>
    <name evidence="2" type="primary">HA-cmc-1-19c</name>
</gene>
<accession>A0A0F7YX31</accession>
<organism evidence="2">
    <name type="scientific">Unknown prokaryotic organism</name>
    <dbReference type="NCBI Taxonomy" id="2725"/>
    <lineage>
        <taxon>Bacteria</taxon>
        <taxon>environmental samples</taxon>
    </lineage>
</organism>
<feature type="compositionally biased region" description="Basic and acidic residues" evidence="1">
    <location>
        <begin position="19"/>
        <end position="29"/>
    </location>
</feature>
<sequence>MRLWGSFEKLRGFHPPKRTKAEELRRKREEEEDMEEF</sequence>